<keyword evidence="6" id="KW-0961">Cell wall biogenesis/degradation</keyword>
<proteinExistence type="inferred from homology"/>
<keyword evidence="2" id="KW-0732">Signal</keyword>
<evidence type="ECO:0000256" key="6">
    <source>
        <dbReference type="ARBA" id="ARBA00023316"/>
    </source>
</evidence>
<feature type="binding site" evidence="8">
    <location>
        <position position="265"/>
    </location>
    <ligand>
        <name>substrate</name>
    </ligand>
</feature>
<evidence type="ECO:0000256" key="7">
    <source>
        <dbReference type="PIRSR" id="PIRSR618044-1"/>
    </source>
</evidence>
<evidence type="ECO:0000256" key="1">
    <source>
        <dbReference type="ARBA" id="ARBA00007164"/>
    </source>
</evidence>
<comment type="similarity">
    <text evidence="1 9">Belongs to the peptidase S11 family.</text>
</comment>
<gene>
    <name evidence="12" type="ORF">KDA82_18925</name>
</gene>
<dbReference type="GO" id="GO:0009252">
    <property type="term" value="P:peptidoglycan biosynthetic process"/>
    <property type="evidence" value="ECO:0007669"/>
    <property type="project" value="UniProtKB-KW"/>
</dbReference>
<evidence type="ECO:0000256" key="8">
    <source>
        <dbReference type="PIRSR" id="PIRSR618044-2"/>
    </source>
</evidence>
<feature type="active site" description="Acyl-ester intermediate" evidence="7">
    <location>
        <position position="89"/>
    </location>
</feature>
<keyword evidence="10" id="KW-0812">Transmembrane</keyword>
<dbReference type="Gene3D" id="3.40.710.10">
    <property type="entry name" value="DD-peptidase/beta-lactamase superfamily"/>
    <property type="match status" value="1"/>
</dbReference>
<dbReference type="InterPro" id="IPR001967">
    <property type="entry name" value="Peptidase_S11_N"/>
</dbReference>
<sequence>MYHCSPTNNADTERYSLTARTTSKRKISKRKIIIAACTGGALLAVSPLVAQAAAPPPPTVAAKGAALLDASSGEKVFGKADNTVRPLASTTKLAVASVVLDTKGVNLEQQVPVKQEYRDYVTEHEASTADLQTGDKVTVNQLLYAALLPSGADAAYALADTFGEGDTPAERSESFIGKMNKKADDLGLTKTEFKTFAGISSKDVSTPLELAKLAKHNMENATFREVVKTKEYKGDAPAENGGTRHYTWTNTNQLLGSYKGVVGIKTGTTTPAGPCLVFAATRGDTTLVGTIQNSKDRYADAAKILDYGFDSDSAEDMKLRKLPSGAQTD</sequence>
<name>A0A8T4ITQ0_9ACTN</name>
<feature type="active site" description="Proton acceptor" evidence="7">
    <location>
        <position position="92"/>
    </location>
</feature>
<dbReference type="Pfam" id="PF00768">
    <property type="entry name" value="Peptidase_S11"/>
    <property type="match status" value="1"/>
</dbReference>
<evidence type="ECO:0000256" key="4">
    <source>
        <dbReference type="ARBA" id="ARBA00022960"/>
    </source>
</evidence>
<evidence type="ECO:0000259" key="11">
    <source>
        <dbReference type="Pfam" id="PF00768"/>
    </source>
</evidence>
<comment type="caution">
    <text evidence="12">The sequence shown here is derived from an EMBL/GenBank/DDBJ whole genome shotgun (WGS) entry which is preliminary data.</text>
</comment>
<feature type="active site" evidence="7">
    <location>
        <position position="150"/>
    </location>
</feature>
<keyword evidence="3" id="KW-0378">Hydrolase</keyword>
<feature type="domain" description="Peptidase S11 D-alanyl-D-alanine carboxypeptidase A N-terminal" evidence="11">
    <location>
        <begin position="55"/>
        <end position="291"/>
    </location>
</feature>
<dbReference type="PANTHER" id="PTHR21581">
    <property type="entry name" value="D-ALANYL-D-ALANINE CARBOXYPEPTIDASE"/>
    <property type="match status" value="1"/>
</dbReference>
<dbReference type="GO" id="GO:0009002">
    <property type="term" value="F:serine-type D-Ala-D-Ala carboxypeptidase activity"/>
    <property type="evidence" value="ECO:0007669"/>
    <property type="project" value="InterPro"/>
</dbReference>
<dbReference type="InterPro" id="IPR018044">
    <property type="entry name" value="Peptidase_S11"/>
</dbReference>
<evidence type="ECO:0000256" key="2">
    <source>
        <dbReference type="ARBA" id="ARBA00022729"/>
    </source>
</evidence>
<keyword evidence="12" id="KW-0645">Protease</keyword>
<dbReference type="GO" id="GO:0006508">
    <property type="term" value="P:proteolysis"/>
    <property type="evidence" value="ECO:0007669"/>
    <property type="project" value="InterPro"/>
</dbReference>
<keyword evidence="10" id="KW-1133">Transmembrane helix</keyword>
<keyword evidence="5" id="KW-0573">Peptidoglycan synthesis</keyword>
<dbReference type="GO" id="GO:0008360">
    <property type="term" value="P:regulation of cell shape"/>
    <property type="evidence" value="ECO:0007669"/>
    <property type="project" value="UniProtKB-KW"/>
</dbReference>
<protein>
    <submittedName>
        <fullName evidence="12">D-alanyl-D-alanine carboxypeptidase</fullName>
    </submittedName>
</protein>
<evidence type="ECO:0000256" key="3">
    <source>
        <dbReference type="ARBA" id="ARBA00022801"/>
    </source>
</evidence>
<keyword evidence="4" id="KW-0133">Cell shape</keyword>
<keyword evidence="12" id="KW-0121">Carboxypeptidase</keyword>
<dbReference type="PANTHER" id="PTHR21581:SF33">
    <property type="entry name" value="D-ALANYL-D-ALANINE CARBOXYPEPTIDASE DACB"/>
    <property type="match status" value="1"/>
</dbReference>
<evidence type="ECO:0000313" key="12">
    <source>
        <dbReference type="EMBL" id="MBR7675058.1"/>
    </source>
</evidence>
<keyword evidence="10" id="KW-0472">Membrane</keyword>
<dbReference type="Proteomes" id="UP000675554">
    <property type="component" value="Unassembled WGS sequence"/>
</dbReference>
<evidence type="ECO:0000256" key="9">
    <source>
        <dbReference type="RuleBase" id="RU004016"/>
    </source>
</evidence>
<keyword evidence="13" id="KW-1185">Reference proteome</keyword>
<evidence type="ECO:0000256" key="10">
    <source>
        <dbReference type="SAM" id="Phobius"/>
    </source>
</evidence>
<dbReference type="InterPro" id="IPR012338">
    <property type="entry name" value="Beta-lactam/transpept-like"/>
</dbReference>
<dbReference type="PRINTS" id="PR00725">
    <property type="entry name" value="DADACBPTASE1"/>
</dbReference>
<dbReference type="EMBL" id="JAGSMN010000424">
    <property type="protein sequence ID" value="MBR7675058.1"/>
    <property type="molecule type" value="Genomic_DNA"/>
</dbReference>
<organism evidence="12 13">
    <name type="scientific">Streptomyces daliensis</name>
    <dbReference type="NCBI Taxonomy" id="299421"/>
    <lineage>
        <taxon>Bacteria</taxon>
        <taxon>Bacillati</taxon>
        <taxon>Actinomycetota</taxon>
        <taxon>Actinomycetes</taxon>
        <taxon>Kitasatosporales</taxon>
        <taxon>Streptomycetaceae</taxon>
        <taxon>Streptomyces</taxon>
    </lineage>
</organism>
<evidence type="ECO:0000313" key="13">
    <source>
        <dbReference type="Proteomes" id="UP000675554"/>
    </source>
</evidence>
<dbReference type="AlphaFoldDB" id="A0A8T4ITQ0"/>
<reference evidence="12" key="1">
    <citation type="submission" date="2021-04" db="EMBL/GenBank/DDBJ databases">
        <title>Sequencing of actinobacteria type strains.</title>
        <authorList>
            <person name="Nguyen G.-S."/>
            <person name="Wentzel A."/>
        </authorList>
    </citation>
    <scope>NUCLEOTIDE SEQUENCE</scope>
    <source>
        <strain evidence="12">DSM 42095</strain>
    </source>
</reference>
<accession>A0A8T4ITQ0</accession>
<dbReference type="SUPFAM" id="SSF56601">
    <property type="entry name" value="beta-lactamase/transpeptidase-like"/>
    <property type="match status" value="1"/>
</dbReference>
<feature type="transmembrane region" description="Helical" evidence="10">
    <location>
        <begin position="32"/>
        <end position="50"/>
    </location>
</feature>
<dbReference type="GO" id="GO:0071555">
    <property type="term" value="P:cell wall organization"/>
    <property type="evidence" value="ECO:0007669"/>
    <property type="project" value="UniProtKB-KW"/>
</dbReference>
<evidence type="ECO:0000256" key="5">
    <source>
        <dbReference type="ARBA" id="ARBA00022984"/>
    </source>
</evidence>